<gene>
    <name evidence="3" type="ORF">SAMN05421748_14838</name>
</gene>
<evidence type="ECO:0000256" key="1">
    <source>
        <dbReference type="SAM" id="Phobius"/>
    </source>
</evidence>
<reference evidence="3 4" key="1">
    <citation type="submission" date="2017-09" db="EMBL/GenBank/DDBJ databases">
        <authorList>
            <person name="Ehlers B."/>
            <person name="Leendertz F.H."/>
        </authorList>
    </citation>
    <scope>NUCLEOTIDE SEQUENCE [LARGE SCALE GENOMIC DNA]</scope>
    <source>
        <strain evidence="3 4">CGMCC 4.6857</strain>
    </source>
</reference>
<keyword evidence="1" id="KW-0812">Transmembrane</keyword>
<dbReference type="EMBL" id="OBDY01000048">
    <property type="protein sequence ID" value="SNY73730.1"/>
    <property type="molecule type" value="Genomic_DNA"/>
</dbReference>
<dbReference type="InterPro" id="IPR000326">
    <property type="entry name" value="PAP2/HPO"/>
</dbReference>
<organism evidence="3 4">
    <name type="scientific">Paractinoplanes atraurantiacus</name>
    <dbReference type="NCBI Taxonomy" id="1036182"/>
    <lineage>
        <taxon>Bacteria</taxon>
        <taxon>Bacillati</taxon>
        <taxon>Actinomycetota</taxon>
        <taxon>Actinomycetes</taxon>
        <taxon>Micromonosporales</taxon>
        <taxon>Micromonosporaceae</taxon>
        <taxon>Paractinoplanes</taxon>
    </lineage>
</organism>
<dbReference type="SMART" id="SM00014">
    <property type="entry name" value="acidPPc"/>
    <property type="match status" value="1"/>
</dbReference>
<sequence length="292" mass="30186">MTALASPSLPETRTRGAGHLVAPLATFVLAVAALYAVWRVAIRTSLGQRADTAAMNGADVGHPRVVEVLDRTLNGTTLATLVLVCLFAAVFGVLRKRADLAVGAALMVIGANATAQLLKMSLYRPDLDGTDMPNSFPSGHTAAAASVAFAVILVLPQALRGTIALVGFAYVTVIAVATVWAEWHRPSDTLAGLLVTLAWGAVAVFVVRVWRLRTPGVSRRPSRVATLPLILAGAVTAIAAAFGIAAEAMLDDLPGRFTFLSGSAAITAATAGVFLVWVWLTASPGAIQGGTK</sequence>
<feature type="transmembrane region" description="Helical" evidence="1">
    <location>
        <begin position="189"/>
        <end position="212"/>
    </location>
</feature>
<evidence type="ECO:0000313" key="4">
    <source>
        <dbReference type="Proteomes" id="UP000219612"/>
    </source>
</evidence>
<feature type="transmembrane region" description="Helical" evidence="1">
    <location>
        <begin position="20"/>
        <end position="38"/>
    </location>
</feature>
<protein>
    <submittedName>
        <fullName evidence="3">PAP2 superfamily protein</fullName>
    </submittedName>
</protein>
<keyword evidence="1" id="KW-0472">Membrane</keyword>
<accession>A0A285KM98</accession>
<dbReference type="AlphaFoldDB" id="A0A285KM98"/>
<dbReference type="RefSeq" id="WP_097329041.1">
    <property type="nucleotide sequence ID" value="NZ_OBDY01000048.1"/>
</dbReference>
<proteinExistence type="predicted"/>
<feature type="transmembrane region" description="Helical" evidence="1">
    <location>
        <begin position="73"/>
        <end position="93"/>
    </location>
</feature>
<dbReference type="OrthoDB" id="3240395at2"/>
<feature type="transmembrane region" description="Helical" evidence="1">
    <location>
        <begin position="138"/>
        <end position="155"/>
    </location>
</feature>
<dbReference type="Gene3D" id="1.20.144.10">
    <property type="entry name" value="Phosphatidic acid phosphatase type 2/haloperoxidase"/>
    <property type="match status" value="1"/>
</dbReference>
<dbReference type="InterPro" id="IPR036938">
    <property type="entry name" value="PAP2/HPO_sf"/>
</dbReference>
<feature type="transmembrane region" description="Helical" evidence="1">
    <location>
        <begin position="224"/>
        <end position="245"/>
    </location>
</feature>
<feature type="transmembrane region" description="Helical" evidence="1">
    <location>
        <begin position="257"/>
        <end position="280"/>
    </location>
</feature>
<feature type="domain" description="Phosphatidic acid phosphatase type 2/haloperoxidase" evidence="2">
    <location>
        <begin position="100"/>
        <end position="204"/>
    </location>
</feature>
<name>A0A285KM98_9ACTN</name>
<dbReference type="Proteomes" id="UP000219612">
    <property type="component" value="Unassembled WGS sequence"/>
</dbReference>
<dbReference type="SUPFAM" id="SSF48317">
    <property type="entry name" value="Acid phosphatase/Vanadium-dependent haloperoxidase"/>
    <property type="match status" value="1"/>
</dbReference>
<evidence type="ECO:0000313" key="3">
    <source>
        <dbReference type="EMBL" id="SNY73730.1"/>
    </source>
</evidence>
<feature type="transmembrane region" description="Helical" evidence="1">
    <location>
        <begin position="162"/>
        <end position="183"/>
    </location>
</feature>
<keyword evidence="4" id="KW-1185">Reference proteome</keyword>
<feature type="transmembrane region" description="Helical" evidence="1">
    <location>
        <begin position="100"/>
        <end position="118"/>
    </location>
</feature>
<dbReference type="Pfam" id="PF01569">
    <property type="entry name" value="PAP2"/>
    <property type="match status" value="1"/>
</dbReference>
<evidence type="ECO:0000259" key="2">
    <source>
        <dbReference type="SMART" id="SM00014"/>
    </source>
</evidence>
<keyword evidence="1" id="KW-1133">Transmembrane helix</keyword>